<proteinExistence type="predicted"/>
<name>A0A9X1L5A2_9FLAO</name>
<evidence type="ECO:0000256" key="1">
    <source>
        <dbReference type="ARBA" id="ARBA00022737"/>
    </source>
</evidence>
<dbReference type="Gene3D" id="1.25.40.20">
    <property type="entry name" value="Ankyrin repeat-containing domain"/>
    <property type="match status" value="1"/>
</dbReference>
<organism evidence="3 4">
    <name type="scientific">Neotamlana laminarinivorans</name>
    <dbReference type="NCBI Taxonomy" id="2883124"/>
    <lineage>
        <taxon>Bacteria</taxon>
        <taxon>Pseudomonadati</taxon>
        <taxon>Bacteroidota</taxon>
        <taxon>Flavobacteriia</taxon>
        <taxon>Flavobacteriales</taxon>
        <taxon>Flavobacteriaceae</taxon>
        <taxon>Neotamlana</taxon>
    </lineage>
</organism>
<dbReference type="Pfam" id="PF12796">
    <property type="entry name" value="Ank_2"/>
    <property type="match status" value="1"/>
</dbReference>
<dbReference type="EMBL" id="JAJAPW010000012">
    <property type="protein sequence ID" value="MCB4800264.1"/>
    <property type="molecule type" value="Genomic_DNA"/>
</dbReference>
<dbReference type="RefSeq" id="WP_226544740.1">
    <property type="nucleotide sequence ID" value="NZ_JAJAPW010000012.1"/>
</dbReference>
<gene>
    <name evidence="3" type="ORF">LG649_15540</name>
</gene>
<dbReference type="Proteomes" id="UP001139199">
    <property type="component" value="Unassembled WGS sequence"/>
</dbReference>
<evidence type="ECO:0000313" key="4">
    <source>
        <dbReference type="Proteomes" id="UP001139199"/>
    </source>
</evidence>
<dbReference type="PANTHER" id="PTHR24126:SF14">
    <property type="entry name" value="ANK_REP_REGION DOMAIN-CONTAINING PROTEIN"/>
    <property type="match status" value="1"/>
</dbReference>
<dbReference type="InterPro" id="IPR036770">
    <property type="entry name" value="Ankyrin_rpt-contain_sf"/>
</dbReference>
<reference evidence="3" key="1">
    <citation type="submission" date="2021-10" db="EMBL/GenBank/DDBJ databases">
        <title>Tamlana sargassums sp. nov., and Tamlana laminarinivorans sp. nov., two new bacteria isolated from the brown alga.</title>
        <authorList>
            <person name="Li J."/>
        </authorList>
    </citation>
    <scope>NUCLEOTIDE SEQUENCE</scope>
    <source>
        <strain evidence="3">PT2-4</strain>
    </source>
</reference>
<evidence type="ECO:0000256" key="2">
    <source>
        <dbReference type="ARBA" id="ARBA00023043"/>
    </source>
</evidence>
<comment type="caution">
    <text evidence="3">The sequence shown here is derived from an EMBL/GenBank/DDBJ whole genome shotgun (WGS) entry which is preliminary data.</text>
</comment>
<dbReference type="SMART" id="SM00248">
    <property type="entry name" value="ANK"/>
    <property type="match status" value="3"/>
</dbReference>
<evidence type="ECO:0000313" key="3">
    <source>
        <dbReference type="EMBL" id="MCB4800264.1"/>
    </source>
</evidence>
<keyword evidence="2" id="KW-0040">ANK repeat</keyword>
<dbReference type="AlphaFoldDB" id="A0A9X1L5A2"/>
<keyword evidence="1" id="KW-0677">Repeat</keyword>
<evidence type="ECO:0008006" key="5">
    <source>
        <dbReference type="Google" id="ProtNLM"/>
    </source>
</evidence>
<accession>A0A9X1L5A2</accession>
<dbReference type="InterPro" id="IPR002110">
    <property type="entry name" value="Ankyrin_rpt"/>
</dbReference>
<keyword evidence="4" id="KW-1185">Reference proteome</keyword>
<dbReference type="SUPFAM" id="SSF48403">
    <property type="entry name" value="Ankyrin repeat"/>
    <property type="match status" value="1"/>
</dbReference>
<dbReference type="PANTHER" id="PTHR24126">
    <property type="entry name" value="ANKYRIN REPEAT, PH AND SEC7 DOMAIN CONTAINING PROTEIN SECG-RELATED"/>
    <property type="match status" value="1"/>
</dbReference>
<sequence length="216" mass="25132">MNLFKGLFSSQNSESEINRTKQLYEIDDKIRIQFFQSLYQASYDKVIELIENQKIDVNGYTDYEHSRSILISVISDCNSEFKGSENHVKLVKYIIEKGVDINVKTKDGYNALEIALSFHSMSNIALILIKTGRAEINSTEKHGNNPIFTAIREYGLTWREEQKEINQLRFEIIEELLNRGADLDKINNHGISARKWLERLSENDKLHSLIKEFDKK</sequence>
<protein>
    <recommendedName>
        <fullName evidence="5">Ankyrin repeat protein</fullName>
    </recommendedName>
</protein>